<dbReference type="PANTHER" id="PTHR43031:SF1">
    <property type="entry name" value="PYRIDINE NUCLEOTIDE-DISULPHIDE OXIDOREDUCTASE"/>
    <property type="match status" value="1"/>
</dbReference>
<dbReference type="SMART" id="SM00450">
    <property type="entry name" value="RHOD"/>
    <property type="match status" value="1"/>
</dbReference>
<gene>
    <name evidence="2" type="ORF">K239x_28290</name>
</gene>
<dbReference type="PROSITE" id="PS50206">
    <property type="entry name" value="RHODANESE_3"/>
    <property type="match status" value="1"/>
</dbReference>
<dbReference type="InterPro" id="IPR001763">
    <property type="entry name" value="Rhodanese-like_dom"/>
</dbReference>
<evidence type="ECO:0000313" key="2">
    <source>
        <dbReference type="EMBL" id="QDT10838.1"/>
    </source>
</evidence>
<accession>A0A517NUN1</accession>
<sequence length="160" mass="18182">MSRLDHRLGEQIVRFCGVGFNVIEWICRWLGRRRVEVIATSDVRAKMMRDSASHVLVDVRSAAEHSVSRIPGAITQAEYEADADSLAGRRVIVYCTVGGRSYLYARKLVSDGIDAVNYQEGILGWCRAELPLESPGKRPTAEVHPYWRIFWVPDRYTVKT</sequence>
<dbReference type="Proteomes" id="UP000319817">
    <property type="component" value="Chromosome"/>
</dbReference>
<evidence type="ECO:0000259" key="1">
    <source>
        <dbReference type="PROSITE" id="PS50206"/>
    </source>
</evidence>
<dbReference type="EMBL" id="CP036526">
    <property type="protein sequence ID" value="QDT10838.1"/>
    <property type="molecule type" value="Genomic_DNA"/>
</dbReference>
<protein>
    <recommendedName>
        <fullName evidence="1">Rhodanese domain-containing protein</fullName>
    </recommendedName>
</protein>
<keyword evidence="3" id="KW-1185">Reference proteome</keyword>
<dbReference type="InterPro" id="IPR050229">
    <property type="entry name" value="GlpE_sulfurtransferase"/>
</dbReference>
<dbReference type="Pfam" id="PF00581">
    <property type="entry name" value="Rhodanese"/>
    <property type="match status" value="1"/>
</dbReference>
<dbReference type="CDD" id="cd00158">
    <property type="entry name" value="RHOD"/>
    <property type="match status" value="1"/>
</dbReference>
<dbReference type="InterPro" id="IPR036873">
    <property type="entry name" value="Rhodanese-like_dom_sf"/>
</dbReference>
<organism evidence="2 3">
    <name type="scientific">Stieleria marina</name>
    <dbReference type="NCBI Taxonomy" id="1930275"/>
    <lineage>
        <taxon>Bacteria</taxon>
        <taxon>Pseudomonadati</taxon>
        <taxon>Planctomycetota</taxon>
        <taxon>Planctomycetia</taxon>
        <taxon>Pirellulales</taxon>
        <taxon>Pirellulaceae</taxon>
        <taxon>Stieleria</taxon>
    </lineage>
</organism>
<evidence type="ECO:0000313" key="3">
    <source>
        <dbReference type="Proteomes" id="UP000319817"/>
    </source>
</evidence>
<name>A0A517NUN1_9BACT</name>
<dbReference type="Gene3D" id="3.40.250.10">
    <property type="entry name" value="Rhodanese-like domain"/>
    <property type="match status" value="1"/>
</dbReference>
<reference evidence="2 3" key="1">
    <citation type="submission" date="2019-02" db="EMBL/GenBank/DDBJ databases">
        <title>Deep-cultivation of Planctomycetes and their phenomic and genomic characterization uncovers novel biology.</title>
        <authorList>
            <person name="Wiegand S."/>
            <person name="Jogler M."/>
            <person name="Boedeker C."/>
            <person name="Pinto D."/>
            <person name="Vollmers J."/>
            <person name="Rivas-Marin E."/>
            <person name="Kohn T."/>
            <person name="Peeters S.H."/>
            <person name="Heuer A."/>
            <person name="Rast P."/>
            <person name="Oberbeckmann S."/>
            <person name="Bunk B."/>
            <person name="Jeske O."/>
            <person name="Meyerdierks A."/>
            <person name="Storesund J.E."/>
            <person name="Kallscheuer N."/>
            <person name="Luecker S."/>
            <person name="Lage O.M."/>
            <person name="Pohl T."/>
            <person name="Merkel B.J."/>
            <person name="Hornburger P."/>
            <person name="Mueller R.-W."/>
            <person name="Bruemmer F."/>
            <person name="Labrenz M."/>
            <person name="Spormann A.M."/>
            <person name="Op den Camp H."/>
            <person name="Overmann J."/>
            <person name="Amann R."/>
            <person name="Jetten M.S.M."/>
            <person name="Mascher T."/>
            <person name="Medema M.H."/>
            <person name="Devos D.P."/>
            <person name="Kaster A.-K."/>
            <person name="Ovreas L."/>
            <person name="Rohde M."/>
            <person name="Galperin M.Y."/>
            <person name="Jogler C."/>
        </authorList>
    </citation>
    <scope>NUCLEOTIDE SEQUENCE [LARGE SCALE GENOMIC DNA]</scope>
    <source>
        <strain evidence="2 3">K23_9</strain>
    </source>
</reference>
<proteinExistence type="predicted"/>
<dbReference type="RefSeq" id="WP_419190016.1">
    <property type="nucleotide sequence ID" value="NZ_CP036526.1"/>
</dbReference>
<feature type="domain" description="Rhodanese" evidence="1">
    <location>
        <begin position="50"/>
        <end position="134"/>
    </location>
</feature>
<dbReference type="PANTHER" id="PTHR43031">
    <property type="entry name" value="FAD-DEPENDENT OXIDOREDUCTASE"/>
    <property type="match status" value="1"/>
</dbReference>
<dbReference type="SUPFAM" id="SSF52821">
    <property type="entry name" value="Rhodanese/Cell cycle control phosphatase"/>
    <property type="match status" value="1"/>
</dbReference>
<dbReference type="AlphaFoldDB" id="A0A517NUN1"/>